<dbReference type="InterPro" id="IPR036271">
    <property type="entry name" value="Tet_transcr_reg_TetR-rel_C_sf"/>
</dbReference>
<dbReference type="InterPro" id="IPR009057">
    <property type="entry name" value="Homeodomain-like_sf"/>
</dbReference>
<evidence type="ECO:0000256" key="3">
    <source>
        <dbReference type="ARBA" id="ARBA00023163"/>
    </source>
</evidence>
<dbReference type="Gene3D" id="1.10.357.10">
    <property type="entry name" value="Tetracycline Repressor, domain 2"/>
    <property type="match status" value="1"/>
</dbReference>
<evidence type="ECO:0000256" key="2">
    <source>
        <dbReference type="ARBA" id="ARBA00023125"/>
    </source>
</evidence>
<dbReference type="PANTHER" id="PTHR47506">
    <property type="entry name" value="TRANSCRIPTIONAL REGULATORY PROTEIN"/>
    <property type="match status" value="1"/>
</dbReference>
<reference evidence="7" key="1">
    <citation type="submission" date="2018-05" db="EMBL/GenBank/DDBJ databases">
        <title>Leptospira yasudae sp. nov. and Leptospira stimsonii sp. nov., two pathogenic species of the genus Leptospira isolated from environmental sources.</title>
        <authorList>
            <person name="Casanovas-Massana A."/>
            <person name="Hamond C."/>
            <person name="Santos L.A."/>
            <person name="Hacker K.P."/>
            <person name="Balassiano I."/>
            <person name="Medeiros M.A."/>
            <person name="Reis M.G."/>
            <person name="Ko A.I."/>
            <person name="Wunder E.A."/>
        </authorList>
    </citation>
    <scope>NUCLEOTIDE SEQUENCE [LARGE SCALE GENOMIC DNA]</scope>
    <source>
        <strain evidence="7">AMB6-RJ</strain>
    </source>
</reference>
<proteinExistence type="predicted"/>
<protein>
    <submittedName>
        <fullName evidence="6">TetR family transcriptional regulator</fullName>
    </submittedName>
</protein>
<organism evidence="6 7">
    <name type="scientific">Leptospira stimsonii</name>
    <dbReference type="NCBI Taxonomy" id="2202203"/>
    <lineage>
        <taxon>Bacteria</taxon>
        <taxon>Pseudomonadati</taxon>
        <taxon>Spirochaetota</taxon>
        <taxon>Spirochaetia</taxon>
        <taxon>Leptospirales</taxon>
        <taxon>Leptospiraceae</taxon>
        <taxon>Leptospira</taxon>
    </lineage>
</organism>
<dbReference type="PANTHER" id="PTHR47506:SF1">
    <property type="entry name" value="HTH-TYPE TRANSCRIPTIONAL REGULATOR YJDC"/>
    <property type="match status" value="1"/>
</dbReference>
<dbReference type="InterPro" id="IPR023772">
    <property type="entry name" value="DNA-bd_HTH_TetR-type_CS"/>
</dbReference>
<keyword evidence="1" id="KW-0805">Transcription regulation</keyword>
<dbReference type="AlphaFoldDB" id="A0A8B3D2T6"/>
<dbReference type="EMBL" id="QHCS01000001">
    <property type="protein sequence ID" value="RHX88883.1"/>
    <property type="molecule type" value="Genomic_DNA"/>
</dbReference>
<evidence type="ECO:0000313" key="6">
    <source>
        <dbReference type="EMBL" id="RHX88883.1"/>
    </source>
</evidence>
<gene>
    <name evidence="6" type="ORF">DLM78_00270</name>
</gene>
<dbReference type="SUPFAM" id="SSF46689">
    <property type="entry name" value="Homeodomain-like"/>
    <property type="match status" value="1"/>
</dbReference>
<keyword evidence="2 4" id="KW-0238">DNA-binding</keyword>
<evidence type="ECO:0000256" key="4">
    <source>
        <dbReference type="PROSITE-ProRule" id="PRU00335"/>
    </source>
</evidence>
<dbReference type="GO" id="GO:0003677">
    <property type="term" value="F:DNA binding"/>
    <property type="evidence" value="ECO:0007669"/>
    <property type="project" value="UniProtKB-UniRule"/>
</dbReference>
<name>A0A8B3D2T6_9LEPT</name>
<sequence length="227" mass="25665">MSKTLGWKKLPEDVRRESILVAAMRCFFSKGFEKTSVQDIADTAGLTKGGIYFHFESKEEIRDTLIRDFLNLDRLGFKDPEVVLLPPHLRLKEFLERLANRLTIEGNCSPRLFAEATSNGGIMEKEIVSFYDSLESIFSETIREGQKAGSIINSMSPELLARTILAVFDGLQIQADISPTKRDLQVRGRETLNSFFKNLLLTFDPTCEKTASDLASYRNEDRVDADS</sequence>
<dbReference type="InterPro" id="IPR001647">
    <property type="entry name" value="HTH_TetR"/>
</dbReference>
<dbReference type="PROSITE" id="PS01081">
    <property type="entry name" value="HTH_TETR_1"/>
    <property type="match status" value="1"/>
</dbReference>
<evidence type="ECO:0000259" key="5">
    <source>
        <dbReference type="PROSITE" id="PS50977"/>
    </source>
</evidence>
<feature type="domain" description="HTH tetR-type" evidence="5">
    <location>
        <begin position="13"/>
        <end position="73"/>
    </location>
</feature>
<evidence type="ECO:0000256" key="1">
    <source>
        <dbReference type="ARBA" id="ARBA00023015"/>
    </source>
</evidence>
<dbReference type="SUPFAM" id="SSF48498">
    <property type="entry name" value="Tetracyclin repressor-like, C-terminal domain"/>
    <property type="match status" value="1"/>
</dbReference>
<dbReference type="Proteomes" id="UP000266669">
    <property type="component" value="Unassembled WGS sequence"/>
</dbReference>
<dbReference type="PROSITE" id="PS50977">
    <property type="entry name" value="HTH_TETR_2"/>
    <property type="match status" value="1"/>
</dbReference>
<dbReference type="RefSeq" id="WP_118981377.1">
    <property type="nucleotide sequence ID" value="NZ_QHCS01000001.1"/>
</dbReference>
<keyword evidence="3" id="KW-0804">Transcription</keyword>
<dbReference type="Pfam" id="PF00440">
    <property type="entry name" value="TetR_N"/>
    <property type="match status" value="1"/>
</dbReference>
<comment type="caution">
    <text evidence="6">The sequence shown here is derived from an EMBL/GenBank/DDBJ whole genome shotgun (WGS) entry which is preliminary data.</text>
</comment>
<accession>A0A8B3D2T6</accession>
<feature type="DNA-binding region" description="H-T-H motif" evidence="4">
    <location>
        <begin position="36"/>
        <end position="55"/>
    </location>
</feature>
<dbReference type="PRINTS" id="PR00455">
    <property type="entry name" value="HTHTETR"/>
</dbReference>
<evidence type="ECO:0000313" key="7">
    <source>
        <dbReference type="Proteomes" id="UP000266669"/>
    </source>
</evidence>